<dbReference type="AlphaFoldDB" id="A0A7K0DTK2"/>
<dbReference type="EC" id="3.4.19.13" evidence="7"/>
<keyword evidence="2" id="KW-0808">Transferase</keyword>
<evidence type="ECO:0000256" key="6">
    <source>
        <dbReference type="SAM" id="SignalP"/>
    </source>
</evidence>
<keyword evidence="8" id="KW-1185">Reference proteome</keyword>
<gene>
    <name evidence="7" type="primary">ggt_1</name>
    <name evidence="7" type="ORF">NRB56_46840</name>
</gene>
<dbReference type="GO" id="GO:0016740">
    <property type="term" value="F:transferase activity"/>
    <property type="evidence" value="ECO:0007669"/>
    <property type="project" value="UniProtKB-KW"/>
</dbReference>
<evidence type="ECO:0000256" key="4">
    <source>
        <dbReference type="ARBA" id="ARBA00023145"/>
    </source>
</evidence>
<feature type="compositionally biased region" description="Basic and acidic residues" evidence="5">
    <location>
        <begin position="635"/>
        <end position="647"/>
    </location>
</feature>
<comment type="similarity">
    <text evidence="1">Belongs to the gamma-glutamyltransferase family.</text>
</comment>
<keyword evidence="3 7" id="KW-0378">Hydrolase</keyword>
<dbReference type="PROSITE" id="PS51257">
    <property type="entry name" value="PROKAR_LIPOPROTEIN"/>
    <property type="match status" value="1"/>
</dbReference>
<dbReference type="Gene3D" id="3.60.20.40">
    <property type="match status" value="1"/>
</dbReference>
<reference evidence="7 8" key="1">
    <citation type="submission" date="2019-10" db="EMBL/GenBank/DDBJ databases">
        <title>Nocardia macrotermitis sp. nov. and Nocardia aurantia sp. nov., isolated from the gut of fungus growing-termite Macrotermes natalensis.</title>
        <authorList>
            <person name="Benndorf R."/>
            <person name="Schwitalla J."/>
            <person name="Martin K."/>
            <person name="De Beer W."/>
            <person name="Kaster A.-K."/>
            <person name="Vollmers J."/>
            <person name="Poulsen M."/>
            <person name="Beemelmanns C."/>
        </authorList>
    </citation>
    <scope>NUCLEOTIDE SEQUENCE [LARGE SCALE GENOMIC DNA]</scope>
    <source>
        <strain evidence="7 8">RB56</strain>
    </source>
</reference>
<dbReference type="Pfam" id="PF01019">
    <property type="entry name" value="G_glu_transpept"/>
    <property type="match status" value="1"/>
</dbReference>
<protein>
    <submittedName>
        <fullName evidence="7">Glutathione hydrolase proenzyme</fullName>
        <ecNumber evidence="7">3.4.19.13</ecNumber>
    </submittedName>
</protein>
<comment type="caution">
    <text evidence="7">The sequence shown here is derived from an EMBL/GenBank/DDBJ whole genome shotgun (WGS) entry which is preliminary data.</text>
</comment>
<dbReference type="RefSeq" id="WP_153345617.1">
    <property type="nucleotide sequence ID" value="NZ_WEGI01000010.1"/>
</dbReference>
<proteinExistence type="inferred from homology"/>
<dbReference type="Gene3D" id="1.10.246.130">
    <property type="match status" value="1"/>
</dbReference>
<sequence length="647" mass="66800">MRRTRHLWSGATIAVLLTAGLLTGCSPTSSDNSAQACAQAPNGTPVTAGAPTATGGNIATNPEIATGFRSNMTPVRTRTFAAATANPLSTEAACKVLAAGGTAADALVAAQMVLGLVEPQASGIGGGAFLLYYDAGRKTVDAYDGRETAPASATENYLRWISDADRTVPQPNARASGRSIGVPGVLRLLGAAHDDHGKQPWKDLFDPAITMADHGFRISPRMAGQIADSAKDLARDDNAKAYFLQPDGTGKPAGTTLTNPAMVKTLGAVATDGPQAFYTGAIAQDIVDATTTAAGGRTPGQLTLADLAGYQAKKRTAICTDYRSHEICGMPGPSSGGIAVAATLGILQNFDLSALPPDNLDRNGGKPKARAVHLISEAERLAYADRDKYVADPDFVPLPGNSPDTLLGGDYLKKRAALINPDHSMGTAQPGDFGPVPVGAGPQQPEHGTSHLSIVDQYGNAASMTTTVESAFGSFHIVDGFVLNNQLTDFAANPQAPDGAPVANRVQAGKRPRSSMSPTLVFDRNPDGSRGQLSAVVGSPGGSVIIQFVVKTLVGLLDWHLDPQQAVSQIDFGASNTAVTGLGGEHPAIDATANGDHDALVQQLRAMGHQVSVDQQSSGLSALKREPDGWIGGADPRREGAVMGDTK</sequence>
<dbReference type="InterPro" id="IPR051792">
    <property type="entry name" value="GGT_bact"/>
</dbReference>
<organism evidence="7 8">
    <name type="scientific">Nocardia aurantia</name>
    <dbReference type="NCBI Taxonomy" id="2585199"/>
    <lineage>
        <taxon>Bacteria</taxon>
        <taxon>Bacillati</taxon>
        <taxon>Actinomycetota</taxon>
        <taxon>Actinomycetes</taxon>
        <taxon>Mycobacteriales</taxon>
        <taxon>Nocardiaceae</taxon>
        <taxon>Nocardia</taxon>
    </lineage>
</organism>
<accession>A0A7K0DTK2</accession>
<evidence type="ECO:0000256" key="2">
    <source>
        <dbReference type="ARBA" id="ARBA00022679"/>
    </source>
</evidence>
<feature type="region of interest" description="Disordered" evidence="5">
    <location>
        <begin position="494"/>
        <end position="528"/>
    </location>
</feature>
<keyword evidence="6" id="KW-0732">Signal</keyword>
<evidence type="ECO:0000256" key="5">
    <source>
        <dbReference type="SAM" id="MobiDB-lite"/>
    </source>
</evidence>
<name>A0A7K0DTK2_9NOCA</name>
<dbReference type="SUPFAM" id="SSF56235">
    <property type="entry name" value="N-terminal nucleophile aminohydrolases (Ntn hydrolases)"/>
    <property type="match status" value="1"/>
</dbReference>
<feature type="signal peptide" evidence="6">
    <location>
        <begin position="1"/>
        <end position="24"/>
    </location>
</feature>
<dbReference type="InterPro" id="IPR029055">
    <property type="entry name" value="Ntn_hydrolases_N"/>
</dbReference>
<feature type="region of interest" description="Disordered" evidence="5">
    <location>
        <begin position="615"/>
        <end position="647"/>
    </location>
</feature>
<evidence type="ECO:0000313" key="8">
    <source>
        <dbReference type="Proteomes" id="UP000431401"/>
    </source>
</evidence>
<dbReference type="PANTHER" id="PTHR43199:SF1">
    <property type="entry name" value="GLUTATHIONE HYDROLASE PROENZYME"/>
    <property type="match status" value="1"/>
</dbReference>
<dbReference type="PANTHER" id="PTHR43199">
    <property type="entry name" value="GLUTATHIONE HYDROLASE"/>
    <property type="match status" value="1"/>
</dbReference>
<evidence type="ECO:0000313" key="7">
    <source>
        <dbReference type="EMBL" id="MQY29095.1"/>
    </source>
</evidence>
<dbReference type="InterPro" id="IPR043137">
    <property type="entry name" value="GGT_ssub_C"/>
</dbReference>
<evidence type="ECO:0000256" key="1">
    <source>
        <dbReference type="ARBA" id="ARBA00009381"/>
    </source>
</evidence>
<evidence type="ECO:0000256" key="3">
    <source>
        <dbReference type="ARBA" id="ARBA00022801"/>
    </source>
</evidence>
<dbReference type="InterPro" id="IPR043138">
    <property type="entry name" value="GGT_lsub"/>
</dbReference>
<keyword evidence="4" id="KW-0865">Zymogen</keyword>
<dbReference type="PRINTS" id="PR01210">
    <property type="entry name" value="GGTRANSPTASE"/>
</dbReference>
<dbReference type="Proteomes" id="UP000431401">
    <property type="component" value="Unassembled WGS sequence"/>
</dbReference>
<dbReference type="OrthoDB" id="9781342at2"/>
<dbReference type="GO" id="GO:0036374">
    <property type="term" value="F:glutathione hydrolase activity"/>
    <property type="evidence" value="ECO:0007669"/>
    <property type="project" value="UniProtKB-EC"/>
</dbReference>
<dbReference type="EMBL" id="WEGI01000010">
    <property type="protein sequence ID" value="MQY29095.1"/>
    <property type="molecule type" value="Genomic_DNA"/>
</dbReference>
<feature type="chain" id="PRO_5039556244" evidence="6">
    <location>
        <begin position="25"/>
        <end position="647"/>
    </location>
</feature>